<evidence type="ECO:0000313" key="2">
    <source>
        <dbReference type="EMBL" id="CAK9277651.1"/>
    </source>
</evidence>
<feature type="domain" description="Clathrin adaptor alpha-adaptin appendage C-terminal subdomain" evidence="1">
    <location>
        <begin position="7"/>
        <end position="69"/>
    </location>
</feature>
<dbReference type="InterPro" id="IPR012295">
    <property type="entry name" value="TBP_dom_sf"/>
</dbReference>
<dbReference type="Pfam" id="PF02296">
    <property type="entry name" value="Alpha_adaptin_C"/>
    <property type="match status" value="1"/>
</dbReference>
<dbReference type="Gene3D" id="3.30.310.10">
    <property type="entry name" value="TATA-Binding Protein"/>
    <property type="match status" value="1"/>
</dbReference>
<dbReference type="InterPro" id="IPR009028">
    <property type="entry name" value="Coatomer/calthrin_app_sub_C"/>
</dbReference>
<name>A0ABP0XH19_9BRYO</name>
<gene>
    <name evidence="2" type="ORF">CSSPJE1EN1_LOCUS23129</name>
</gene>
<accession>A0ABP0XH19</accession>
<dbReference type="InterPro" id="IPR003164">
    <property type="entry name" value="Clathrin_a-adaptin_app_sub_C"/>
</dbReference>
<dbReference type="Proteomes" id="UP001497444">
    <property type="component" value="Chromosome 8"/>
</dbReference>
<dbReference type="EMBL" id="OZ020103">
    <property type="protein sequence ID" value="CAK9277651.1"/>
    <property type="molecule type" value="Genomic_DNA"/>
</dbReference>
<evidence type="ECO:0000313" key="3">
    <source>
        <dbReference type="Proteomes" id="UP001497444"/>
    </source>
</evidence>
<organism evidence="2 3">
    <name type="scientific">Sphagnum jensenii</name>
    <dbReference type="NCBI Taxonomy" id="128206"/>
    <lineage>
        <taxon>Eukaryota</taxon>
        <taxon>Viridiplantae</taxon>
        <taxon>Streptophyta</taxon>
        <taxon>Embryophyta</taxon>
        <taxon>Bryophyta</taxon>
        <taxon>Sphagnophytina</taxon>
        <taxon>Sphagnopsida</taxon>
        <taxon>Sphagnales</taxon>
        <taxon>Sphagnaceae</taxon>
        <taxon>Sphagnum</taxon>
    </lineage>
</organism>
<evidence type="ECO:0000259" key="1">
    <source>
        <dbReference type="Pfam" id="PF02296"/>
    </source>
</evidence>
<reference evidence="2" key="1">
    <citation type="submission" date="2024-02" db="EMBL/GenBank/DDBJ databases">
        <authorList>
            <consortium name="ELIXIR-Norway"/>
            <consortium name="Elixir Norway"/>
        </authorList>
    </citation>
    <scope>NUCLEOTIDE SEQUENCE</scope>
</reference>
<dbReference type="SUPFAM" id="SSF55711">
    <property type="entry name" value="Subdomain of clathrin and coatomer appendage domain"/>
    <property type="match status" value="1"/>
</dbReference>
<protein>
    <recommendedName>
        <fullName evidence="1">Clathrin adaptor alpha-adaptin appendage C-terminal subdomain domain-containing protein</fullName>
    </recommendedName>
</protein>
<sequence>MGDLFNSLHIGVAPGLDPNVNNIVAATTFFSQAGATLCLVRVETDPSDRTQMRLTVASQDPNVTYEVKEFIKEQVIDIPFGRTPVPTPSPAVMGLTGPAAALAGLI</sequence>
<proteinExistence type="predicted"/>
<keyword evidence="3" id="KW-1185">Reference proteome</keyword>